<dbReference type="InterPro" id="IPR000847">
    <property type="entry name" value="LysR_HTH_N"/>
</dbReference>
<evidence type="ECO:0000256" key="1">
    <source>
        <dbReference type="ARBA" id="ARBA00009437"/>
    </source>
</evidence>
<dbReference type="PANTHER" id="PTHR30419:SF2">
    <property type="entry name" value="LYSR FAMILY TRANSCRIPTIONAL REGULATOR"/>
    <property type="match status" value="1"/>
</dbReference>
<dbReference type="SUPFAM" id="SSF46785">
    <property type="entry name" value="Winged helix' DNA-binding domain"/>
    <property type="match status" value="1"/>
</dbReference>
<evidence type="ECO:0000313" key="6">
    <source>
        <dbReference type="EMBL" id="MXP63013.1"/>
    </source>
</evidence>
<keyword evidence="2" id="KW-0805">Transcription regulation</keyword>
<name>A0A845B5W8_9PROT</name>
<dbReference type="Proteomes" id="UP000460715">
    <property type="component" value="Unassembled WGS sequence"/>
</dbReference>
<keyword evidence="3" id="KW-0238">DNA-binding</keyword>
<dbReference type="AlphaFoldDB" id="A0A845B5W8"/>
<dbReference type="Gene3D" id="1.10.10.10">
    <property type="entry name" value="Winged helix-like DNA-binding domain superfamily/Winged helix DNA-binding domain"/>
    <property type="match status" value="1"/>
</dbReference>
<dbReference type="GO" id="GO:0003700">
    <property type="term" value="F:DNA-binding transcription factor activity"/>
    <property type="evidence" value="ECO:0007669"/>
    <property type="project" value="InterPro"/>
</dbReference>
<dbReference type="RefSeq" id="WP_160936131.1">
    <property type="nucleotide sequence ID" value="NZ_SNVJ01000004.1"/>
</dbReference>
<dbReference type="Gene3D" id="3.40.190.290">
    <property type="match status" value="1"/>
</dbReference>
<proteinExistence type="inferred from homology"/>
<reference evidence="6 7" key="1">
    <citation type="submission" date="2019-03" db="EMBL/GenBank/DDBJ databases">
        <title>Roseomonas sp. a novel Roseomonas species isolated from Sea whip Gorgonian.</title>
        <authorList>
            <person name="Li F."/>
            <person name="Pan X."/>
            <person name="Huang S."/>
            <person name="Li Z."/>
            <person name="Meng B."/>
        </authorList>
    </citation>
    <scope>NUCLEOTIDE SEQUENCE [LARGE SCALE GENOMIC DNA]</scope>
    <source>
        <strain evidence="6 7">M0104</strain>
    </source>
</reference>
<comment type="caution">
    <text evidence="6">The sequence shown here is derived from an EMBL/GenBank/DDBJ whole genome shotgun (WGS) entry which is preliminary data.</text>
</comment>
<evidence type="ECO:0000259" key="5">
    <source>
        <dbReference type="PROSITE" id="PS50931"/>
    </source>
</evidence>
<protein>
    <submittedName>
        <fullName evidence="6">LysR family transcriptional regulator</fullName>
    </submittedName>
</protein>
<accession>A0A845B5W8</accession>
<evidence type="ECO:0000256" key="3">
    <source>
        <dbReference type="ARBA" id="ARBA00023125"/>
    </source>
</evidence>
<keyword evidence="7" id="KW-1185">Reference proteome</keyword>
<dbReference type="FunFam" id="1.10.10.10:FF:000001">
    <property type="entry name" value="LysR family transcriptional regulator"/>
    <property type="match status" value="1"/>
</dbReference>
<dbReference type="GO" id="GO:0003677">
    <property type="term" value="F:DNA binding"/>
    <property type="evidence" value="ECO:0007669"/>
    <property type="project" value="UniProtKB-KW"/>
</dbReference>
<dbReference type="PANTHER" id="PTHR30419">
    <property type="entry name" value="HTH-TYPE TRANSCRIPTIONAL REGULATOR YBHD"/>
    <property type="match status" value="1"/>
</dbReference>
<dbReference type="EMBL" id="SNVJ01000004">
    <property type="protein sequence ID" value="MXP63013.1"/>
    <property type="molecule type" value="Genomic_DNA"/>
</dbReference>
<dbReference type="Pfam" id="PF03466">
    <property type="entry name" value="LysR_substrate"/>
    <property type="match status" value="1"/>
</dbReference>
<dbReference type="InterPro" id="IPR050950">
    <property type="entry name" value="HTH-type_LysR_regulators"/>
</dbReference>
<evidence type="ECO:0000256" key="2">
    <source>
        <dbReference type="ARBA" id="ARBA00023015"/>
    </source>
</evidence>
<organism evidence="6 7">
    <name type="scientific">Teichococcus coralli</name>
    <dbReference type="NCBI Taxonomy" id="2545983"/>
    <lineage>
        <taxon>Bacteria</taxon>
        <taxon>Pseudomonadati</taxon>
        <taxon>Pseudomonadota</taxon>
        <taxon>Alphaproteobacteria</taxon>
        <taxon>Acetobacterales</taxon>
        <taxon>Roseomonadaceae</taxon>
        <taxon>Roseomonas</taxon>
    </lineage>
</organism>
<dbReference type="InterPro" id="IPR005119">
    <property type="entry name" value="LysR_subst-bd"/>
</dbReference>
<keyword evidence="4" id="KW-0804">Transcription</keyword>
<dbReference type="OrthoDB" id="9785974at2"/>
<feature type="domain" description="HTH lysR-type" evidence="5">
    <location>
        <begin position="3"/>
        <end position="60"/>
    </location>
</feature>
<evidence type="ECO:0000313" key="7">
    <source>
        <dbReference type="Proteomes" id="UP000460715"/>
    </source>
</evidence>
<sequence>MHLGLTDLRLFLAVAEAGSITAGAARMNLALAAASTRIRALEARAGVTLLERGRRGVRPTPAGLALLHHARAVQAQVARLEAELRDHAGGVRGLVRLPANGAACAEFLPEALPAFLAANPLIDVLPEERPSHAVLDAVATGAAELGIAAAWALEGRSDLLGNPFRTDRLVLVAPRGHPLASGPALRLGEALAAEFVGLGAGSALQVHLVAQAARSGGLLRLRTHAPSFDAACRMVAAGAGVAILPEVAARRHRRSLAIRRLAEPWAVRRLLLCTRAGGTLTPQARSLFGHLMN</sequence>
<dbReference type="InterPro" id="IPR036390">
    <property type="entry name" value="WH_DNA-bd_sf"/>
</dbReference>
<comment type="similarity">
    <text evidence="1">Belongs to the LysR transcriptional regulatory family.</text>
</comment>
<dbReference type="PROSITE" id="PS50931">
    <property type="entry name" value="HTH_LYSR"/>
    <property type="match status" value="1"/>
</dbReference>
<dbReference type="GO" id="GO:0005829">
    <property type="term" value="C:cytosol"/>
    <property type="evidence" value="ECO:0007669"/>
    <property type="project" value="TreeGrafter"/>
</dbReference>
<dbReference type="SUPFAM" id="SSF53850">
    <property type="entry name" value="Periplasmic binding protein-like II"/>
    <property type="match status" value="1"/>
</dbReference>
<dbReference type="Pfam" id="PF00126">
    <property type="entry name" value="HTH_1"/>
    <property type="match status" value="1"/>
</dbReference>
<gene>
    <name evidence="6" type="ORF">E0493_06555</name>
</gene>
<evidence type="ECO:0000256" key="4">
    <source>
        <dbReference type="ARBA" id="ARBA00023163"/>
    </source>
</evidence>
<dbReference type="InterPro" id="IPR036388">
    <property type="entry name" value="WH-like_DNA-bd_sf"/>
</dbReference>